<feature type="binding site" evidence="5">
    <location>
        <position position="141"/>
    </location>
    <ligand>
        <name>S-adenosyl-L-methionine</name>
        <dbReference type="ChEBI" id="CHEBI:59789"/>
    </ligand>
</feature>
<keyword evidence="1 5" id="KW-0963">Cytoplasm</keyword>
<gene>
    <name evidence="5 7" type="primary">EFM7</name>
    <name evidence="7" type="ORF">QCA50_017652</name>
</gene>
<feature type="binding site" evidence="5">
    <location>
        <position position="59"/>
    </location>
    <ligand>
        <name>S-adenosyl-L-methionine</name>
        <dbReference type="ChEBI" id="CHEBI:59789"/>
    </ligand>
</feature>
<dbReference type="AlphaFoldDB" id="A0AAW0FG97"/>
<comment type="subcellular location">
    <subcellularLocation>
        <location evidence="5">Cytoplasm</location>
    </subcellularLocation>
</comment>
<keyword evidence="4 5" id="KW-0949">S-adenosyl-L-methionine</keyword>
<protein>
    <recommendedName>
        <fullName evidence="5">Protein N-terminal and lysine N-methyltransferase EFM7</fullName>
        <ecNumber evidence="5">2.1.1.-</ecNumber>
    </recommendedName>
    <alternativeName>
        <fullName evidence="5">Elongation factor methyltransferase 7</fullName>
    </alternativeName>
</protein>
<evidence type="ECO:0000256" key="6">
    <source>
        <dbReference type="SAM" id="MobiDB-lite"/>
    </source>
</evidence>
<evidence type="ECO:0000256" key="5">
    <source>
        <dbReference type="HAMAP-Rule" id="MF_03223"/>
    </source>
</evidence>
<dbReference type="PROSITE" id="PS51560">
    <property type="entry name" value="SAM_MT_NNT1"/>
    <property type="match status" value="1"/>
</dbReference>
<comment type="caution">
    <text evidence="7">The sequence shown here is derived from an EMBL/GenBank/DDBJ whole genome shotgun (WGS) entry which is preliminary data.</text>
</comment>
<dbReference type="InterPro" id="IPR029063">
    <property type="entry name" value="SAM-dependent_MTases_sf"/>
</dbReference>
<dbReference type="SUPFAM" id="SSF53335">
    <property type="entry name" value="S-adenosyl-L-methionine-dependent methyltransferases"/>
    <property type="match status" value="1"/>
</dbReference>
<accession>A0AAW0FG97</accession>
<keyword evidence="2 5" id="KW-0489">Methyltransferase</keyword>
<name>A0AAW0FG97_9APHY</name>
<evidence type="ECO:0000313" key="8">
    <source>
        <dbReference type="Proteomes" id="UP001385951"/>
    </source>
</evidence>
<proteinExistence type="inferred from homology"/>
<dbReference type="Proteomes" id="UP001385951">
    <property type="component" value="Unassembled WGS sequence"/>
</dbReference>
<feature type="binding site" evidence="5">
    <location>
        <position position="177"/>
    </location>
    <ligand>
        <name>S-adenosyl-L-methionine</name>
        <dbReference type="ChEBI" id="CHEBI:59789"/>
    </ligand>
</feature>
<feature type="binding site" evidence="5">
    <location>
        <position position="108"/>
    </location>
    <ligand>
        <name>S-adenosyl-L-methionine</name>
        <dbReference type="ChEBI" id="CHEBI:59789"/>
    </ligand>
</feature>
<organism evidence="7 8">
    <name type="scientific">Cerrena zonata</name>
    <dbReference type="NCBI Taxonomy" id="2478898"/>
    <lineage>
        <taxon>Eukaryota</taxon>
        <taxon>Fungi</taxon>
        <taxon>Dikarya</taxon>
        <taxon>Basidiomycota</taxon>
        <taxon>Agaricomycotina</taxon>
        <taxon>Agaricomycetes</taxon>
        <taxon>Polyporales</taxon>
        <taxon>Cerrenaceae</taxon>
        <taxon>Cerrena</taxon>
    </lineage>
</organism>
<feature type="region of interest" description="Disordered" evidence="6">
    <location>
        <begin position="1"/>
        <end position="24"/>
    </location>
</feature>
<dbReference type="GO" id="GO:0005737">
    <property type="term" value="C:cytoplasm"/>
    <property type="evidence" value="ECO:0007669"/>
    <property type="project" value="UniProtKB-SubCell"/>
</dbReference>
<evidence type="ECO:0000256" key="2">
    <source>
        <dbReference type="ARBA" id="ARBA00022603"/>
    </source>
</evidence>
<dbReference type="Gene3D" id="3.40.50.150">
    <property type="entry name" value="Vaccinia Virus protein VP39"/>
    <property type="match status" value="1"/>
</dbReference>
<feature type="binding site" evidence="5">
    <location>
        <begin position="86"/>
        <end position="88"/>
    </location>
    <ligand>
        <name>S-adenosyl-L-methionine</name>
        <dbReference type="ChEBI" id="CHEBI:59789"/>
    </ligand>
</feature>
<evidence type="ECO:0000313" key="7">
    <source>
        <dbReference type="EMBL" id="KAK7679267.1"/>
    </source>
</evidence>
<dbReference type="HAMAP" id="MF_03223">
    <property type="entry name" value="Methyltr_EFM7"/>
    <property type="match status" value="1"/>
</dbReference>
<evidence type="ECO:0000256" key="3">
    <source>
        <dbReference type="ARBA" id="ARBA00022679"/>
    </source>
</evidence>
<reference evidence="7 8" key="1">
    <citation type="submission" date="2022-09" db="EMBL/GenBank/DDBJ databases">
        <authorList>
            <person name="Palmer J.M."/>
        </authorList>
    </citation>
    <scope>NUCLEOTIDE SEQUENCE [LARGE SCALE GENOMIC DNA]</scope>
    <source>
        <strain evidence="7 8">DSM 7382</strain>
    </source>
</reference>
<comment type="function">
    <text evidence="5">S-adenosyl-L-methionine-dependent protein methyltransferase that trimethylates the N-terminal glycine 'Gly-2' of elongation factor 1-alpha, before also catalyzing the mono- and dimethylation of 'Lys-3'.</text>
</comment>
<evidence type="ECO:0000256" key="4">
    <source>
        <dbReference type="ARBA" id="ARBA00022691"/>
    </source>
</evidence>
<keyword evidence="3 5" id="KW-0808">Transferase</keyword>
<evidence type="ECO:0000256" key="1">
    <source>
        <dbReference type="ARBA" id="ARBA00022490"/>
    </source>
</evidence>
<keyword evidence="8" id="KW-1185">Reference proteome</keyword>
<dbReference type="CDD" id="cd02440">
    <property type="entry name" value="AdoMet_MTases"/>
    <property type="match status" value="1"/>
</dbReference>
<dbReference type="InterPro" id="IPR025784">
    <property type="entry name" value="EFM7"/>
</dbReference>
<dbReference type="EC" id="2.1.1.-" evidence="5"/>
<dbReference type="Pfam" id="PF10294">
    <property type="entry name" value="Methyltransf_16"/>
    <property type="match status" value="1"/>
</dbReference>
<dbReference type="PANTHER" id="PTHR14614">
    <property type="entry name" value="HEPATOCELLULAR CARCINOMA-ASSOCIATED ANTIGEN"/>
    <property type="match status" value="1"/>
</dbReference>
<dbReference type="PANTHER" id="PTHR14614:SF10">
    <property type="entry name" value="PROTEIN N-TERMINAL AND LYSINE N-METHYLTRANSFERASE EFM7"/>
    <property type="match status" value="1"/>
</dbReference>
<dbReference type="GO" id="GO:0032259">
    <property type="term" value="P:methylation"/>
    <property type="evidence" value="ECO:0007669"/>
    <property type="project" value="UniProtKB-KW"/>
</dbReference>
<comment type="similarity">
    <text evidence="5">Belongs to the class I-like SAM-binding methyltransferase superfamily. EFM7 family.</text>
</comment>
<feature type="compositionally biased region" description="Acidic residues" evidence="6">
    <location>
        <begin position="1"/>
        <end position="16"/>
    </location>
</feature>
<dbReference type="GO" id="GO:0016279">
    <property type="term" value="F:protein-lysine N-methyltransferase activity"/>
    <property type="evidence" value="ECO:0007669"/>
    <property type="project" value="UniProtKB-UniRule"/>
</dbReference>
<dbReference type="InterPro" id="IPR019410">
    <property type="entry name" value="Methyltransf_16"/>
</dbReference>
<dbReference type="GO" id="GO:0071885">
    <property type="term" value="F:N-terminal protein N-methyltransferase activity"/>
    <property type="evidence" value="ECO:0007669"/>
    <property type="project" value="UniProtKB-UniRule"/>
</dbReference>
<dbReference type="EMBL" id="JASBNA010000061">
    <property type="protein sequence ID" value="KAK7679267.1"/>
    <property type="molecule type" value="Genomic_DNA"/>
</dbReference>
<sequence>MSDDEISIEGNLFEEPEGFRPPPPEAHFTDYKRIEGKSDPSSLKLRLVGKSPLWGHLLWNAGIFTANYLDEHSETLVKGKKVLELGAAASLPSIVCAINGASKVVSTDYPDPELLQNIQYNFDHCEGIPKETKTKVKGYIWGQDVRSIIMDDIEDEDDLPNYEDIKEEDKYDLVILSDLIFNHTEHLKLLKACRQTLKKLGKGLIVFSPHRAHLLHEDLKFFQTSEQFEFKAEQIDLQIWQPMFQEEPEDTAEIRSRLKTHIQMIIFKQSWS</sequence>